<dbReference type="Gene3D" id="3.20.20.70">
    <property type="entry name" value="Aldolase class I"/>
    <property type="match status" value="1"/>
</dbReference>
<evidence type="ECO:0000256" key="2">
    <source>
        <dbReference type="ARBA" id="ARBA00022723"/>
    </source>
</evidence>
<keyword evidence="2" id="KW-0479">Metal-binding</keyword>
<gene>
    <name evidence="6" type="ORF">NCAV_0376</name>
</gene>
<evidence type="ECO:0000313" key="6">
    <source>
        <dbReference type="EMBL" id="SPC33570.1"/>
    </source>
</evidence>
<feature type="domain" description="Radical SAM core" evidence="5">
    <location>
        <begin position="33"/>
        <end position="244"/>
    </location>
</feature>
<evidence type="ECO:0000256" key="4">
    <source>
        <dbReference type="ARBA" id="ARBA00023014"/>
    </source>
</evidence>
<proteinExistence type="predicted"/>
<dbReference type="GO" id="GO:0006783">
    <property type="term" value="P:heme biosynthetic process"/>
    <property type="evidence" value="ECO:0007669"/>
    <property type="project" value="TreeGrafter"/>
</dbReference>
<dbReference type="Proteomes" id="UP000236248">
    <property type="component" value="Chromosome NCAV"/>
</dbReference>
<dbReference type="EMBL" id="LT981265">
    <property type="protein sequence ID" value="SPC33570.1"/>
    <property type="molecule type" value="Genomic_DNA"/>
</dbReference>
<dbReference type="AlphaFoldDB" id="A0A2K5APK9"/>
<sequence length="318" mass="36845">MEIFGRSLREIIRDTPLYISLARRYCSIRLVRAKYPLLASVDVSNVCNLHCSHCYWWLNRKEEDGLCAEEWRRIIRKMLKGKVMHVGIAGGEPLLRLDVVKVFCEEMPRHVSVVTNGTLSLQRIDGLYFYFVSIDGTRDVHDQIRGKGSYDRTRRNILDYIERYSNNGYKAWKDIWLSFTINSINYRSVEDCIEEWYGVVNKVAVQFHTPFMKGDPLILPFGEERDYVVSKLLELRKRYPKFIANHPKHLELLRRSWGGKGTTPIACPSWAILSLDHMGRIKRPCCIGSADMNAMKPICEECGLSSYAMLYSYGIRGA</sequence>
<evidence type="ECO:0000313" key="7">
    <source>
        <dbReference type="Proteomes" id="UP000236248"/>
    </source>
</evidence>
<dbReference type="PROSITE" id="PS51918">
    <property type="entry name" value="RADICAL_SAM"/>
    <property type="match status" value="1"/>
</dbReference>
<dbReference type="SUPFAM" id="SSF102114">
    <property type="entry name" value="Radical SAM enzymes"/>
    <property type="match status" value="1"/>
</dbReference>
<keyword evidence="7" id="KW-1185">Reference proteome</keyword>
<dbReference type="CDD" id="cd01335">
    <property type="entry name" value="Radical_SAM"/>
    <property type="match status" value="1"/>
</dbReference>
<dbReference type="KEGG" id="ncv:NCAV_0376"/>
<evidence type="ECO:0000256" key="1">
    <source>
        <dbReference type="ARBA" id="ARBA00022691"/>
    </source>
</evidence>
<protein>
    <submittedName>
        <fullName evidence="6">Radical SAM protein</fullName>
    </submittedName>
</protein>
<accession>A0A2K5APK9</accession>
<dbReference type="InterPro" id="IPR007197">
    <property type="entry name" value="rSAM"/>
</dbReference>
<dbReference type="PANTHER" id="PTHR11228:SF7">
    <property type="entry name" value="PQQA PEPTIDE CYCLASE"/>
    <property type="match status" value="1"/>
</dbReference>
<dbReference type="GO" id="GO:0003824">
    <property type="term" value="F:catalytic activity"/>
    <property type="evidence" value="ECO:0007669"/>
    <property type="project" value="InterPro"/>
</dbReference>
<reference evidence="7" key="1">
    <citation type="submission" date="2018-01" db="EMBL/GenBank/DDBJ databases">
        <authorList>
            <person name="Kerou L M."/>
        </authorList>
    </citation>
    <scope>NUCLEOTIDE SEQUENCE [LARGE SCALE GENOMIC DNA]</scope>
    <source>
        <strain evidence="7">SCU2</strain>
    </source>
</reference>
<keyword evidence="3" id="KW-0408">Iron</keyword>
<evidence type="ECO:0000259" key="5">
    <source>
        <dbReference type="PROSITE" id="PS51918"/>
    </source>
</evidence>
<keyword evidence="4" id="KW-0411">Iron-sulfur</keyword>
<organism evidence="6 7">
    <name type="scientific">Candidatus Nitrosocaldus cavascurensis</name>
    <dbReference type="NCBI Taxonomy" id="2058097"/>
    <lineage>
        <taxon>Archaea</taxon>
        <taxon>Nitrososphaerota</taxon>
        <taxon>Nitrososphaeria</taxon>
        <taxon>Candidatus Nitrosocaldales</taxon>
        <taxon>Candidatus Nitrosocaldaceae</taxon>
        <taxon>Candidatus Nitrosocaldus</taxon>
    </lineage>
</organism>
<dbReference type="InterPro" id="IPR013785">
    <property type="entry name" value="Aldolase_TIM"/>
</dbReference>
<dbReference type="Pfam" id="PF04055">
    <property type="entry name" value="Radical_SAM"/>
    <property type="match status" value="1"/>
</dbReference>
<dbReference type="SFLD" id="SFLDG01067">
    <property type="entry name" value="SPASM/twitch_domain_containing"/>
    <property type="match status" value="1"/>
</dbReference>
<evidence type="ECO:0000256" key="3">
    <source>
        <dbReference type="ARBA" id="ARBA00023004"/>
    </source>
</evidence>
<name>A0A2K5APK9_9ARCH</name>
<dbReference type="InterPro" id="IPR058240">
    <property type="entry name" value="rSAM_sf"/>
</dbReference>
<dbReference type="InterPro" id="IPR050377">
    <property type="entry name" value="Radical_SAM_PqqE_MftC-like"/>
</dbReference>
<keyword evidence="1" id="KW-0949">S-adenosyl-L-methionine</keyword>
<dbReference type="SFLD" id="SFLDS00029">
    <property type="entry name" value="Radical_SAM"/>
    <property type="match status" value="1"/>
</dbReference>
<dbReference type="PANTHER" id="PTHR11228">
    <property type="entry name" value="RADICAL SAM DOMAIN PROTEIN"/>
    <property type="match status" value="1"/>
</dbReference>
<dbReference type="GO" id="GO:0051536">
    <property type="term" value="F:iron-sulfur cluster binding"/>
    <property type="evidence" value="ECO:0007669"/>
    <property type="project" value="UniProtKB-KW"/>
</dbReference>
<dbReference type="GO" id="GO:0046872">
    <property type="term" value="F:metal ion binding"/>
    <property type="evidence" value="ECO:0007669"/>
    <property type="project" value="UniProtKB-KW"/>
</dbReference>